<evidence type="ECO:0000256" key="1">
    <source>
        <dbReference type="SAM" id="Phobius"/>
    </source>
</evidence>
<sequence length="80" mass="9012">MDARFIQANREARWSLLLAVAYLTVWGLCAWLGGNQPGIAGLPLWFELSCLFAPVLFIVLCALMIRLVFKNIPLEEPHGR</sequence>
<keyword evidence="3" id="KW-1185">Reference proteome</keyword>
<dbReference type="InterPro" id="IPR010398">
    <property type="entry name" value="DUF997"/>
</dbReference>
<dbReference type="Pfam" id="PF06196">
    <property type="entry name" value="DUF997"/>
    <property type="match status" value="1"/>
</dbReference>
<dbReference type="RefSeq" id="WP_067427416.1">
    <property type="nucleotide sequence ID" value="NZ_CP072598.1"/>
</dbReference>
<accession>A0A0U5KYU9</accession>
<organism evidence="2 3">
    <name type="scientific">Duffyella gerundensis</name>
    <dbReference type="NCBI Taxonomy" id="1619313"/>
    <lineage>
        <taxon>Bacteria</taxon>
        <taxon>Pseudomonadati</taxon>
        <taxon>Pseudomonadota</taxon>
        <taxon>Gammaproteobacteria</taxon>
        <taxon>Enterobacterales</taxon>
        <taxon>Erwiniaceae</taxon>
        <taxon>Duffyella</taxon>
    </lineage>
</organism>
<protein>
    <submittedName>
        <fullName evidence="2">Putative membrane protein</fullName>
    </submittedName>
</protein>
<dbReference type="EMBL" id="LN907827">
    <property type="protein sequence ID" value="CUU22655.1"/>
    <property type="molecule type" value="Genomic_DNA"/>
</dbReference>
<keyword evidence="1" id="KW-1133">Transmembrane helix</keyword>
<dbReference type="STRING" id="1619313.EM595_0418"/>
<keyword evidence="1" id="KW-0812">Transmembrane</keyword>
<reference evidence="3" key="1">
    <citation type="submission" date="2015-11" db="EMBL/GenBank/DDBJ databases">
        <authorList>
            <person name="Blom J."/>
        </authorList>
    </citation>
    <scope>NUCLEOTIDE SEQUENCE [LARGE SCALE GENOMIC DNA]</scope>
</reference>
<dbReference type="PANTHER" id="PTHR39174:SF1">
    <property type="entry name" value="INNER MEMBRANE PROTEIN"/>
    <property type="match status" value="1"/>
</dbReference>
<keyword evidence="1" id="KW-0472">Membrane</keyword>
<feature type="transmembrane region" description="Helical" evidence="1">
    <location>
        <begin position="12"/>
        <end position="33"/>
    </location>
</feature>
<evidence type="ECO:0000313" key="3">
    <source>
        <dbReference type="Proteomes" id="UP000059419"/>
    </source>
</evidence>
<proteinExistence type="predicted"/>
<dbReference type="OrthoDB" id="7062456at2"/>
<dbReference type="GeneID" id="84614582"/>
<dbReference type="Proteomes" id="UP000059419">
    <property type="component" value="Chromosome 1"/>
</dbReference>
<dbReference type="PANTHER" id="PTHR39174">
    <property type="entry name" value="INNER MEMBRANE PROTEIN-RELATED"/>
    <property type="match status" value="1"/>
</dbReference>
<dbReference type="PATRIC" id="fig|1619313.3.peg.435"/>
<dbReference type="AlphaFoldDB" id="A0A0U5KYU9"/>
<gene>
    <name evidence="2" type="ORF">EM595_0418</name>
</gene>
<dbReference type="NCBIfam" id="NF007918">
    <property type="entry name" value="PRK10633.1"/>
    <property type="match status" value="1"/>
</dbReference>
<name>A0A0U5KYU9_9GAMM</name>
<evidence type="ECO:0000313" key="2">
    <source>
        <dbReference type="EMBL" id="CUU22655.1"/>
    </source>
</evidence>
<feature type="transmembrane region" description="Helical" evidence="1">
    <location>
        <begin position="45"/>
        <end position="69"/>
    </location>
</feature>
<dbReference type="KEGG" id="ege:EM595_0418"/>